<dbReference type="AlphaFoldDB" id="A0A8H6MLP1"/>
<dbReference type="EMBL" id="WIGN01000355">
    <property type="protein sequence ID" value="KAF6797503.1"/>
    <property type="molecule type" value="Genomic_DNA"/>
</dbReference>
<accession>A0A8H6MLP1</accession>
<evidence type="ECO:0000313" key="2">
    <source>
        <dbReference type="EMBL" id="KAF6797503.1"/>
    </source>
</evidence>
<feature type="compositionally biased region" description="Polar residues" evidence="1">
    <location>
        <begin position="13"/>
        <end position="24"/>
    </location>
</feature>
<comment type="caution">
    <text evidence="2">The sequence shown here is derived from an EMBL/GenBank/DDBJ whole genome shotgun (WGS) entry which is preliminary data.</text>
</comment>
<feature type="region of interest" description="Disordered" evidence="1">
    <location>
        <begin position="51"/>
        <end position="92"/>
    </location>
</feature>
<gene>
    <name evidence="2" type="ORF">CSOJ01_12981</name>
</gene>
<feature type="compositionally biased region" description="Polar residues" evidence="1">
    <location>
        <begin position="75"/>
        <end position="85"/>
    </location>
</feature>
<name>A0A8H6MLP1_9PEZI</name>
<evidence type="ECO:0000313" key="3">
    <source>
        <dbReference type="Proteomes" id="UP000652219"/>
    </source>
</evidence>
<reference evidence="2 3" key="1">
    <citation type="journal article" date="2020" name="Phytopathology">
        <title>Genome Sequence Resources of Colletotrichum truncatum, C. plurivorum, C. musicola, and C. sojae: Four Species Pathogenic to Soybean (Glycine max).</title>
        <authorList>
            <person name="Rogerio F."/>
            <person name="Boufleur T.R."/>
            <person name="Ciampi-Guillardi M."/>
            <person name="Sukno S.A."/>
            <person name="Thon M.R."/>
            <person name="Massola Junior N.S."/>
            <person name="Baroncelli R."/>
        </authorList>
    </citation>
    <scope>NUCLEOTIDE SEQUENCE [LARGE SCALE GENOMIC DNA]</scope>
    <source>
        <strain evidence="2 3">LFN0009</strain>
    </source>
</reference>
<sequence>MRTGPEEPFGRNQPCNGRQENSSVGFVADPTDFMTLVSRVSTDFWQRSSSDGSLCMESSAQPLQRPSDKLGSGGTLSRCSGSQMRGGSPMKGEYIQEGAGLGRPLYIADHRLRIRSHRSLELAASLIDMKTDGRGEAVKPRLFPLEILVNSSISHLGQILVGQLVNDAVQESATSDLEGIKTQHWPAADGVLRCADPSAIFNGTRRTRRTTARRQTPEWPGPDCMIRTPFRSKAAAVEAPLVGLARYVPSLDVPRVWMHGIGPAAAQLTPTTWMARLAVTSG</sequence>
<organism evidence="2 3">
    <name type="scientific">Colletotrichum sojae</name>
    <dbReference type="NCBI Taxonomy" id="2175907"/>
    <lineage>
        <taxon>Eukaryota</taxon>
        <taxon>Fungi</taxon>
        <taxon>Dikarya</taxon>
        <taxon>Ascomycota</taxon>
        <taxon>Pezizomycotina</taxon>
        <taxon>Sordariomycetes</taxon>
        <taxon>Hypocreomycetidae</taxon>
        <taxon>Glomerellales</taxon>
        <taxon>Glomerellaceae</taxon>
        <taxon>Colletotrichum</taxon>
        <taxon>Colletotrichum orchidearum species complex</taxon>
    </lineage>
</organism>
<proteinExistence type="predicted"/>
<dbReference type="Proteomes" id="UP000652219">
    <property type="component" value="Unassembled WGS sequence"/>
</dbReference>
<feature type="compositionally biased region" description="Polar residues" evidence="1">
    <location>
        <begin position="51"/>
        <end position="64"/>
    </location>
</feature>
<protein>
    <submittedName>
        <fullName evidence="2">Uncharacterized protein</fullName>
    </submittedName>
</protein>
<keyword evidence="3" id="KW-1185">Reference proteome</keyword>
<feature type="region of interest" description="Disordered" evidence="1">
    <location>
        <begin position="1"/>
        <end position="26"/>
    </location>
</feature>
<evidence type="ECO:0000256" key="1">
    <source>
        <dbReference type="SAM" id="MobiDB-lite"/>
    </source>
</evidence>